<evidence type="ECO:0000256" key="5">
    <source>
        <dbReference type="PROSITE-ProRule" id="PRU00309"/>
    </source>
</evidence>
<dbReference type="Pfam" id="PF21789">
    <property type="entry name" value="TNP-like_RNaseH_C"/>
    <property type="match status" value="1"/>
</dbReference>
<dbReference type="GO" id="GO:0008270">
    <property type="term" value="F:zinc ion binding"/>
    <property type="evidence" value="ECO:0007669"/>
    <property type="project" value="UniProtKB-KW"/>
</dbReference>
<dbReference type="Pfam" id="PF21788">
    <property type="entry name" value="TNP-like_GBD"/>
    <property type="match status" value="1"/>
</dbReference>
<dbReference type="Pfam" id="PF21787">
    <property type="entry name" value="TNP-like_RNaseH_N"/>
    <property type="match status" value="1"/>
</dbReference>
<dbReference type="InterPro" id="IPR055035">
    <property type="entry name" value="THAP9_C"/>
</dbReference>
<evidence type="ECO:0000313" key="8">
    <source>
        <dbReference type="EMBL" id="KAF0723830.1"/>
    </source>
</evidence>
<feature type="domain" description="THAP-type" evidence="7">
    <location>
        <begin position="1"/>
        <end position="83"/>
    </location>
</feature>
<keyword evidence="2 5" id="KW-0863">Zinc-finger</keyword>
<dbReference type="SUPFAM" id="SSF57716">
    <property type="entry name" value="Glucocorticoid receptor-like (DNA-binding domain)"/>
    <property type="match status" value="1"/>
</dbReference>
<dbReference type="Pfam" id="PF12017">
    <property type="entry name" value="Tnp_P_element"/>
    <property type="match status" value="1"/>
</dbReference>
<reference evidence="8 9" key="1">
    <citation type="submission" date="2019-08" db="EMBL/GenBank/DDBJ databases">
        <title>Whole genome of Aphis craccivora.</title>
        <authorList>
            <person name="Voronova N.V."/>
            <person name="Shulinski R.S."/>
            <person name="Bandarenka Y.V."/>
            <person name="Zhorov D.G."/>
            <person name="Warner D."/>
        </authorList>
    </citation>
    <scope>NUCLEOTIDE SEQUENCE [LARGE SCALE GENOMIC DNA]</scope>
    <source>
        <strain evidence="8">180601</strain>
        <tissue evidence="8">Whole Body</tissue>
    </source>
</reference>
<dbReference type="InterPro" id="IPR048366">
    <property type="entry name" value="TNP-like_GBD"/>
</dbReference>
<gene>
    <name evidence="8" type="ORF">FWK35_00027949</name>
</gene>
<sequence>MPSCVVCGRTRNNKSKENNITFHRLCHDERIQNKWNEFFIENNVNINEFSKNSLICSAHFDSKCFLQYKKTRQLTRNAVPTIIISRVFSAKNIYPEMYRPSTSSTILPTVASKPEIKVVTNNVNCDGVSTLDEIVSMPDSNISNVAVDNISEPVSVLSESSLLESSTTFEIQRPCYQKNYSSFYMAASQPENTDTPKRQFLKRGIHNLTSEIKIKNKKLKLLKQTISRQKKKIVSLKSIISKLQKENLINDETSNVLLDSFGKHTHLISNWAKKNVGQKVPKKYSPEIRQFALSLHFFSCKAYNYVRKQFNTVLPHPRTLSKWYSSVNANPGFTEESLKMLSLKAQNSINPIICALMLDEMAIRQHIDYDGTNYYGHIDLGNGINNDSLAAAKECLVIMIVSVNENWKLPIGYFLVNSLNSSQKAELVKHALNVLLNIKNLNVVSLTFDGCSTNVTMSQLLGCNFNADSLSTSFLFNSTNHIDHEIVVLLDPAHMVKLVRNALGEKKKFLDHNNKIIDFNFIQKLFILQEKEGCHLGNKLRKQHIFYYNQKMKVKLATQLLSQSVADALKFCKNNLELKEFSDCDGTIQFIEIFNKAFDILNSRSINCIGSKKALCRENFEGISNFVDEFKIYIKGLRVKENINDVNYVPILKSKRKTGFIGFIICLNSMLKLYYTLIDSSKIDYLKMHKLSQDHLELFFGCIRAQGGYNNNPTSKQFMSAYRKLVIKVNDIESFNTGNCIPLEHIDILHYSSSDPIKTINNNVSNISMNLVIQEENQVDVQSFINDHDYLANTNTYNFSHFSNEIIIYVAGFVVFKLASVLNCETCLKSLYAEDKNEFLNSLITLKNKGGNRNGLSYPSQSVILVCFQTEKLLKSYCYQTKTINKLLIQTQVLKHFLNNSVIFSSLKTHSQESNTPLSDHPTLLIKSIASTYINLKVKHTLKSCNETHSMRMCIGGKAATNKNGNFL</sequence>
<dbReference type="InterPro" id="IPR048365">
    <property type="entry name" value="TNP-like_RNaseH_N"/>
</dbReference>
<dbReference type="PANTHER" id="PTHR47577:SF2">
    <property type="entry name" value="THAP DOMAIN CONTAINING 9"/>
    <property type="match status" value="1"/>
</dbReference>
<dbReference type="AlphaFoldDB" id="A0A6G0W9G0"/>
<name>A0A6G0W9G0_APHCR</name>
<dbReference type="Pfam" id="PF22824">
    <property type="entry name" value="THAP9_C"/>
    <property type="match status" value="1"/>
</dbReference>
<dbReference type="InterPro" id="IPR006612">
    <property type="entry name" value="THAP_Znf"/>
</dbReference>
<keyword evidence="4 5" id="KW-0238">DNA-binding</keyword>
<dbReference type="InterPro" id="IPR048367">
    <property type="entry name" value="TNP-like_RNaseH_C"/>
</dbReference>
<dbReference type="Pfam" id="PF05485">
    <property type="entry name" value="THAP"/>
    <property type="match status" value="1"/>
</dbReference>
<evidence type="ECO:0000256" key="1">
    <source>
        <dbReference type="ARBA" id="ARBA00022723"/>
    </source>
</evidence>
<dbReference type="SMART" id="SM00980">
    <property type="entry name" value="THAP"/>
    <property type="match status" value="1"/>
</dbReference>
<evidence type="ECO:0000256" key="3">
    <source>
        <dbReference type="ARBA" id="ARBA00022833"/>
    </source>
</evidence>
<comment type="caution">
    <text evidence="8">The sequence shown here is derived from an EMBL/GenBank/DDBJ whole genome shotgun (WGS) entry which is preliminary data.</text>
</comment>
<dbReference type="OrthoDB" id="2441813at2759"/>
<dbReference type="PROSITE" id="PS50950">
    <property type="entry name" value="ZF_THAP"/>
    <property type="match status" value="1"/>
</dbReference>
<evidence type="ECO:0000256" key="4">
    <source>
        <dbReference type="ARBA" id="ARBA00023125"/>
    </source>
</evidence>
<keyword evidence="1" id="KW-0479">Metal-binding</keyword>
<keyword evidence="3" id="KW-0862">Zinc</keyword>
<keyword evidence="9" id="KW-1185">Reference proteome</keyword>
<dbReference type="EMBL" id="VUJU01008945">
    <property type="protein sequence ID" value="KAF0723830.1"/>
    <property type="molecule type" value="Genomic_DNA"/>
</dbReference>
<evidence type="ECO:0000256" key="2">
    <source>
        <dbReference type="ARBA" id="ARBA00022771"/>
    </source>
</evidence>
<dbReference type="PANTHER" id="PTHR47577">
    <property type="entry name" value="THAP DOMAIN-CONTAINING PROTEIN 6"/>
    <property type="match status" value="1"/>
</dbReference>
<dbReference type="InterPro" id="IPR021896">
    <property type="entry name" value="THAP9-like_HTH"/>
</dbReference>
<evidence type="ECO:0000259" key="7">
    <source>
        <dbReference type="PROSITE" id="PS50950"/>
    </source>
</evidence>
<evidence type="ECO:0000313" key="9">
    <source>
        <dbReference type="Proteomes" id="UP000478052"/>
    </source>
</evidence>
<organism evidence="8 9">
    <name type="scientific">Aphis craccivora</name>
    <name type="common">Cowpea aphid</name>
    <dbReference type="NCBI Taxonomy" id="307492"/>
    <lineage>
        <taxon>Eukaryota</taxon>
        <taxon>Metazoa</taxon>
        <taxon>Ecdysozoa</taxon>
        <taxon>Arthropoda</taxon>
        <taxon>Hexapoda</taxon>
        <taxon>Insecta</taxon>
        <taxon>Pterygota</taxon>
        <taxon>Neoptera</taxon>
        <taxon>Paraneoptera</taxon>
        <taxon>Hemiptera</taxon>
        <taxon>Sternorrhyncha</taxon>
        <taxon>Aphidomorpha</taxon>
        <taxon>Aphidoidea</taxon>
        <taxon>Aphididae</taxon>
        <taxon>Aphidini</taxon>
        <taxon>Aphis</taxon>
        <taxon>Aphis</taxon>
    </lineage>
</organism>
<dbReference type="Proteomes" id="UP000478052">
    <property type="component" value="Unassembled WGS sequence"/>
</dbReference>
<proteinExistence type="predicted"/>
<protein>
    <recommendedName>
        <fullName evidence="7">THAP-type domain-containing protein</fullName>
    </recommendedName>
</protein>
<evidence type="ECO:0000256" key="6">
    <source>
        <dbReference type="SAM" id="Coils"/>
    </source>
</evidence>
<accession>A0A6G0W9G0</accession>
<dbReference type="GO" id="GO:0003677">
    <property type="term" value="F:DNA binding"/>
    <property type="evidence" value="ECO:0007669"/>
    <property type="project" value="UniProtKB-UniRule"/>
</dbReference>
<feature type="coiled-coil region" evidence="6">
    <location>
        <begin position="205"/>
        <end position="246"/>
    </location>
</feature>
<keyword evidence="6" id="KW-0175">Coiled coil</keyword>